<dbReference type="RefSeq" id="XP_009018684.1">
    <property type="nucleotide sequence ID" value="XM_009020436.1"/>
</dbReference>
<dbReference type="AlphaFoldDB" id="T1F7A4"/>
<keyword evidence="6" id="KW-1185">Reference proteome</keyword>
<feature type="signal peptide" evidence="2">
    <location>
        <begin position="1"/>
        <end position="21"/>
    </location>
</feature>
<evidence type="ECO:0000256" key="2">
    <source>
        <dbReference type="SAM" id="SignalP"/>
    </source>
</evidence>
<dbReference type="Pfam" id="PF07699">
    <property type="entry name" value="Ephrin_rec_like"/>
    <property type="match status" value="1"/>
</dbReference>
<organism evidence="5 6">
    <name type="scientific">Helobdella robusta</name>
    <name type="common">Californian leech</name>
    <dbReference type="NCBI Taxonomy" id="6412"/>
    <lineage>
        <taxon>Eukaryota</taxon>
        <taxon>Metazoa</taxon>
        <taxon>Spiralia</taxon>
        <taxon>Lophotrochozoa</taxon>
        <taxon>Annelida</taxon>
        <taxon>Clitellata</taxon>
        <taxon>Hirudinea</taxon>
        <taxon>Rhynchobdellida</taxon>
        <taxon>Glossiphoniidae</taxon>
        <taxon>Helobdella</taxon>
    </lineage>
</organism>
<evidence type="ECO:0000313" key="4">
    <source>
        <dbReference type="EMBL" id="ESO02991.1"/>
    </source>
</evidence>
<dbReference type="PROSITE" id="PS50835">
    <property type="entry name" value="IG_LIKE"/>
    <property type="match status" value="1"/>
</dbReference>
<evidence type="ECO:0000259" key="3">
    <source>
        <dbReference type="PROSITE" id="PS50835"/>
    </source>
</evidence>
<proteinExistence type="predicted"/>
<reference evidence="5" key="3">
    <citation type="submission" date="2015-06" db="UniProtKB">
        <authorList>
            <consortium name="EnsemblMetazoa"/>
        </authorList>
    </citation>
    <scope>IDENTIFICATION</scope>
</reference>
<dbReference type="InParanoid" id="T1F7A4"/>
<dbReference type="SUPFAM" id="SSF48726">
    <property type="entry name" value="Immunoglobulin"/>
    <property type="match status" value="1"/>
</dbReference>
<feature type="domain" description="Ig-like" evidence="3">
    <location>
        <begin position="28"/>
        <end position="139"/>
    </location>
</feature>
<sequence length="424" mass="49457">MKNSHSIRSFIFLNFISIVVCDKFDELPSVEELQDIKKPDLPEDFFLTLNYTAPNLVYIEVGSFWIESCAYLGAMQRIMPNPLFFWYGPNSRRPVFGHRFIPLSSGDMVFMRPTPKETGTYYCRLANNEVQDYFEEYVRSVIIFTPPVWIREIFLHFLVPSCSKKVKDYITSSAKKYLCKQDTDCLYQTYLVKCSSTSEFEEMQEARLLIRQYLHETFPALLPPNCGIECFNARSIEELETFSNLTLKELRTYMRLVHRETVQMLLQDKKTTMKPRPVCKEGYELFNHNVCVPCDIGYARHFNIDDQKCYACGMLSYSPVLGNQECLYCPIFKLTAKFGSTKSDDCIYFFQSPIALVLLIPLLVLLSLIIGFVVSVCCATDTSKRAKSFQFFQECFCNDQNKVKYKELQKKDEMLMQKLRSKIR</sequence>
<reference evidence="4 6" key="2">
    <citation type="journal article" date="2013" name="Nature">
        <title>Insights into bilaterian evolution from three spiralian genomes.</title>
        <authorList>
            <person name="Simakov O."/>
            <person name="Marletaz F."/>
            <person name="Cho S.J."/>
            <person name="Edsinger-Gonzales E."/>
            <person name="Havlak P."/>
            <person name="Hellsten U."/>
            <person name="Kuo D.H."/>
            <person name="Larsson T."/>
            <person name="Lv J."/>
            <person name="Arendt D."/>
            <person name="Savage R."/>
            <person name="Osoegawa K."/>
            <person name="de Jong P."/>
            <person name="Grimwood J."/>
            <person name="Chapman J.A."/>
            <person name="Shapiro H."/>
            <person name="Aerts A."/>
            <person name="Otillar R.P."/>
            <person name="Terry A.Y."/>
            <person name="Boore J.L."/>
            <person name="Grigoriev I.V."/>
            <person name="Lindberg D.R."/>
            <person name="Seaver E.C."/>
            <person name="Weisblat D.A."/>
            <person name="Putnam N.H."/>
            <person name="Rokhsar D.S."/>
        </authorList>
    </citation>
    <scope>NUCLEOTIDE SEQUENCE</scope>
</reference>
<dbReference type="EnsemblMetazoa" id="HelroT173826">
    <property type="protein sequence ID" value="HelroP173826"/>
    <property type="gene ID" value="HelroG173826"/>
</dbReference>
<gene>
    <name evidence="5" type="primary">20204703</name>
    <name evidence="4" type="ORF">HELRODRAFT_173826</name>
</gene>
<keyword evidence="2" id="KW-0732">Signal</keyword>
<dbReference type="CTD" id="20204703"/>
<dbReference type="InterPro" id="IPR036179">
    <property type="entry name" value="Ig-like_dom_sf"/>
</dbReference>
<protein>
    <recommendedName>
        <fullName evidence="3">Ig-like domain-containing protein</fullName>
    </recommendedName>
</protein>
<keyword evidence="1" id="KW-0812">Transmembrane</keyword>
<dbReference type="KEGG" id="hro:HELRODRAFT_173826"/>
<dbReference type="HOGENOM" id="CLU_647744_0_0_1"/>
<dbReference type="GeneID" id="20204703"/>
<feature type="chain" id="PRO_5010980393" description="Ig-like domain-containing protein" evidence="2">
    <location>
        <begin position="22"/>
        <end position="424"/>
    </location>
</feature>
<name>T1F7A4_HELRO</name>
<keyword evidence="1" id="KW-1133">Transmembrane helix</keyword>
<dbReference type="InterPro" id="IPR007110">
    <property type="entry name" value="Ig-like_dom"/>
</dbReference>
<keyword evidence="1" id="KW-0472">Membrane</keyword>
<accession>T1F7A4</accession>
<evidence type="ECO:0000256" key="1">
    <source>
        <dbReference type="SAM" id="Phobius"/>
    </source>
</evidence>
<feature type="transmembrane region" description="Helical" evidence="1">
    <location>
        <begin position="354"/>
        <end position="379"/>
    </location>
</feature>
<dbReference type="EMBL" id="KB096676">
    <property type="protein sequence ID" value="ESO02991.1"/>
    <property type="molecule type" value="Genomic_DNA"/>
</dbReference>
<evidence type="ECO:0000313" key="6">
    <source>
        <dbReference type="Proteomes" id="UP000015101"/>
    </source>
</evidence>
<dbReference type="Proteomes" id="UP000015101">
    <property type="component" value="Unassembled WGS sequence"/>
</dbReference>
<dbReference type="EMBL" id="AMQM01004736">
    <property type="status" value="NOT_ANNOTATED_CDS"/>
    <property type="molecule type" value="Genomic_DNA"/>
</dbReference>
<reference evidence="6" key="1">
    <citation type="submission" date="2012-12" db="EMBL/GenBank/DDBJ databases">
        <authorList>
            <person name="Hellsten U."/>
            <person name="Grimwood J."/>
            <person name="Chapman J.A."/>
            <person name="Shapiro H."/>
            <person name="Aerts A."/>
            <person name="Otillar R.P."/>
            <person name="Terry A.Y."/>
            <person name="Boore J.L."/>
            <person name="Simakov O."/>
            <person name="Marletaz F."/>
            <person name="Cho S.-J."/>
            <person name="Edsinger-Gonzales E."/>
            <person name="Havlak P."/>
            <person name="Kuo D.-H."/>
            <person name="Larsson T."/>
            <person name="Lv J."/>
            <person name="Arendt D."/>
            <person name="Savage R."/>
            <person name="Osoegawa K."/>
            <person name="de Jong P."/>
            <person name="Lindberg D.R."/>
            <person name="Seaver E.C."/>
            <person name="Weisblat D.A."/>
            <person name="Putnam N.H."/>
            <person name="Grigoriev I.V."/>
            <person name="Rokhsar D.S."/>
        </authorList>
    </citation>
    <scope>NUCLEOTIDE SEQUENCE</scope>
</reference>
<evidence type="ECO:0000313" key="5">
    <source>
        <dbReference type="EnsemblMetazoa" id="HelroP173826"/>
    </source>
</evidence>
<dbReference type="InterPro" id="IPR011641">
    <property type="entry name" value="Tyr-kin_ephrin_A/B_rcpt-like"/>
</dbReference>